<dbReference type="EMBL" id="JAGGJZ010000003">
    <property type="protein sequence ID" value="MBP1889851.1"/>
    <property type="molecule type" value="Genomic_DNA"/>
</dbReference>
<evidence type="ECO:0000313" key="2">
    <source>
        <dbReference type="Proteomes" id="UP000783390"/>
    </source>
</evidence>
<dbReference type="Pfam" id="PF24608">
    <property type="entry name" value="PDDEXK_15"/>
    <property type="match status" value="1"/>
</dbReference>
<dbReference type="Proteomes" id="UP000783390">
    <property type="component" value="Unassembled WGS sequence"/>
</dbReference>
<protein>
    <submittedName>
        <fullName evidence="1">Holliday junction resolvase</fullName>
    </submittedName>
</protein>
<keyword evidence="2" id="KW-1185">Reference proteome</keyword>
<dbReference type="InterPro" id="IPR056931">
    <property type="entry name" value="D14-like"/>
</dbReference>
<dbReference type="RefSeq" id="WP_209796740.1">
    <property type="nucleotide sequence ID" value="NZ_JAGGJZ010000003.1"/>
</dbReference>
<name>A0ABS4F0R9_9CLOT</name>
<organism evidence="1 2">
    <name type="scientific">Clostridium moniliforme</name>
    <dbReference type="NCBI Taxonomy" id="39489"/>
    <lineage>
        <taxon>Bacteria</taxon>
        <taxon>Bacillati</taxon>
        <taxon>Bacillota</taxon>
        <taxon>Clostridia</taxon>
        <taxon>Eubacteriales</taxon>
        <taxon>Clostridiaceae</taxon>
        <taxon>Clostridium</taxon>
    </lineage>
</organism>
<gene>
    <name evidence="1" type="ORF">J2Z53_001434</name>
</gene>
<evidence type="ECO:0000313" key="1">
    <source>
        <dbReference type="EMBL" id="MBP1889851.1"/>
    </source>
</evidence>
<comment type="caution">
    <text evidence="1">The sequence shown here is derived from an EMBL/GenBank/DDBJ whole genome shotgun (WGS) entry which is preliminary data.</text>
</comment>
<reference evidence="1 2" key="1">
    <citation type="submission" date="2021-03" db="EMBL/GenBank/DDBJ databases">
        <title>Genomic Encyclopedia of Type Strains, Phase IV (KMG-IV): sequencing the most valuable type-strain genomes for metagenomic binning, comparative biology and taxonomic classification.</title>
        <authorList>
            <person name="Goeker M."/>
        </authorList>
    </citation>
    <scope>NUCLEOTIDE SEQUENCE [LARGE SCALE GENOMIC DNA]</scope>
    <source>
        <strain evidence="1 2">DSM 3984</strain>
    </source>
</reference>
<sequence>MTNSKNKGARGERELSSKLKEYGYNTRRGQQYCGANGDADVVGLPGIHIECKRVEKLNIYNAISQAKADAKKDELPTVFHRKDRSEWLVTMTLEDWMKLYKNN</sequence>
<proteinExistence type="predicted"/>
<accession>A0ABS4F0R9</accession>